<evidence type="ECO:0000313" key="2">
    <source>
        <dbReference type="Proteomes" id="UP000269665"/>
    </source>
</evidence>
<comment type="caution">
    <text evidence="1">The sequence shown here is derived from an EMBL/GenBank/DDBJ whole genome shotgun (WGS) entry which is preliminary data.</text>
</comment>
<evidence type="ECO:0000313" key="1">
    <source>
        <dbReference type="EMBL" id="RKO74129.1"/>
    </source>
</evidence>
<proteinExistence type="predicted"/>
<dbReference type="OMA" id="MITREKG"/>
<protein>
    <recommendedName>
        <fullName evidence="3">DUF2384 domain-containing protein</fullName>
    </recommendedName>
</protein>
<dbReference type="EMBL" id="PSZG01000002">
    <property type="protein sequence ID" value="RKO74129.1"/>
    <property type="molecule type" value="Genomic_DNA"/>
</dbReference>
<evidence type="ECO:0008006" key="3">
    <source>
        <dbReference type="Google" id="ProtNLM"/>
    </source>
</evidence>
<dbReference type="GeneID" id="45850499"/>
<gene>
    <name evidence="1" type="ORF">C5E00_23105</name>
</gene>
<dbReference type="AlphaFoldDB" id="A0A8B3F0W1"/>
<dbReference type="RefSeq" id="WP_012822783.1">
    <property type="nucleotide sequence ID" value="NZ_CP015749.1"/>
</dbReference>
<dbReference type="OrthoDB" id="111944at2"/>
<organism evidence="1 2">
    <name type="scientific">Pectobacterium parmentieri</name>
    <dbReference type="NCBI Taxonomy" id="1905730"/>
    <lineage>
        <taxon>Bacteria</taxon>
        <taxon>Pseudomonadati</taxon>
        <taxon>Pseudomonadota</taxon>
        <taxon>Gammaproteobacteria</taxon>
        <taxon>Enterobacterales</taxon>
        <taxon>Pectobacteriaceae</taxon>
        <taxon>Pectobacterium</taxon>
    </lineage>
</organism>
<accession>A0A8B3F0W1</accession>
<reference evidence="1 2" key="1">
    <citation type="journal article" date="2018" name="BMC Genomics">
        <title>High genomic variability in the plant pathogenic bacterium Pectobacterium parmentieri deciphered from de novo assembled complete genomes.</title>
        <authorList>
            <person name="Zoledowska S."/>
            <person name="Motyka-Pomagruk A."/>
            <person name="Sledz W."/>
            <person name="Mengoni A."/>
            <person name="Lojkowska E."/>
        </authorList>
    </citation>
    <scope>NUCLEOTIDE SEQUENCE [LARGE SCALE GENOMIC DNA]</scope>
    <source>
        <strain evidence="1 2">IFB5626</strain>
    </source>
</reference>
<dbReference type="Proteomes" id="UP000269665">
    <property type="component" value="Unassembled WGS sequence"/>
</dbReference>
<dbReference type="KEGG" id="ppar:A8F97_13600"/>
<sequence length="239" mass="26618">MITREKGSDFEVIAVPADNISYFKTEGEHADITISVPDVHNDKKNQAERYYVLKRPASIDDAVFKVALEAAFWAVTGLIDSSPTELASRYTAKESIRNRKKNTGITNTERLEKLKKTILDDSEWLPAQEVSRRAGTGTGVKNPSGLPNRWKRAEKIFAITSEGRDLYPAYALDIGGQPLPLLKKIIQMFNETKTPWSLALWFGSPNSWLGNKKPKDLLISAPEKVLEAALRAKEGPVHG</sequence>
<name>A0A8B3F0W1_PECPM</name>